<dbReference type="Gramene" id="PHT89744">
    <property type="protein sequence ID" value="PHT89744"/>
    <property type="gene ID" value="T459_04857"/>
</dbReference>
<dbReference type="Proteomes" id="UP000222542">
    <property type="component" value="Unassembled WGS sequence"/>
</dbReference>
<dbReference type="EMBL" id="AYRZ02000002">
    <property type="protein sequence ID" value="PHT89744.1"/>
    <property type="molecule type" value="Genomic_DNA"/>
</dbReference>
<organism evidence="1 2">
    <name type="scientific">Capsicum annuum</name>
    <name type="common">Capsicum pepper</name>
    <dbReference type="NCBI Taxonomy" id="4072"/>
    <lineage>
        <taxon>Eukaryota</taxon>
        <taxon>Viridiplantae</taxon>
        <taxon>Streptophyta</taxon>
        <taxon>Embryophyta</taxon>
        <taxon>Tracheophyta</taxon>
        <taxon>Spermatophyta</taxon>
        <taxon>Magnoliopsida</taxon>
        <taxon>eudicotyledons</taxon>
        <taxon>Gunneridae</taxon>
        <taxon>Pentapetalae</taxon>
        <taxon>asterids</taxon>
        <taxon>lamiids</taxon>
        <taxon>Solanales</taxon>
        <taxon>Solanaceae</taxon>
        <taxon>Solanoideae</taxon>
        <taxon>Capsiceae</taxon>
        <taxon>Capsicum</taxon>
    </lineage>
</organism>
<sequence length="291" mass="33360">MVNFRDQTAPYPLLEIANDERYSPTSVLTVKVHPPDKVSATTYPKGSNKDLATWNYPQSDFGEFYYVTCYWEWVEDVFNHSKEVLERTKIYDAVFASLFTYDVNENILQAFCELWHSSTNTICVGIAFYRLSNGVSKEVSIRDWVNFWFKGPERYKEPPPRGPKYLQLLRGKLVKTGKGSSRPSSKLNDTSFVASIKTRKQRDDSALLETNSGKMPTKTPLEDKIPHIHIVNEVVDANGDTSLTEGDQDQYWKHKRKKTKEQSSEFVNLDIATIDNEAFSVNDPSSIMPFD</sequence>
<keyword evidence="2" id="KW-1185">Reference proteome</keyword>
<accession>A0A2G3A684</accession>
<name>A0A2G3A684_CAPAN</name>
<proteinExistence type="predicted"/>
<gene>
    <name evidence="1" type="ORF">T459_04857</name>
</gene>
<dbReference type="PANTHER" id="PTHR36607:SF23">
    <property type="entry name" value="AMINOTRANSFERASE-LIKE PLANT MOBILE DOMAIN-CONTAINING PROTEIN"/>
    <property type="match status" value="1"/>
</dbReference>
<evidence type="ECO:0000313" key="1">
    <source>
        <dbReference type="EMBL" id="PHT89744.1"/>
    </source>
</evidence>
<evidence type="ECO:0008006" key="3">
    <source>
        <dbReference type="Google" id="ProtNLM"/>
    </source>
</evidence>
<evidence type="ECO:0000313" key="2">
    <source>
        <dbReference type="Proteomes" id="UP000222542"/>
    </source>
</evidence>
<protein>
    <recommendedName>
        <fullName evidence="3">Aminotransferase-like plant mobile domain-containing protein</fullName>
    </recommendedName>
</protein>
<reference evidence="1 2" key="2">
    <citation type="journal article" date="2017" name="Genome Biol.">
        <title>New reference genome sequences of hot pepper reveal the massive evolution of plant disease-resistance genes by retroduplication.</title>
        <authorList>
            <person name="Kim S."/>
            <person name="Park J."/>
            <person name="Yeom S.I."/>
            <person name="Kim Y.M."/>
            <person name="Seo E."/>
            <person name="Kim K.T."/>
            <person name="Kim M.S."/>
            <person name="Lee J.M."/>
            <person name="Cheong K."/>
            <person name="Shin H.S."/>
            <person name="Kim S.B."/>
            <person name="Han K."/>
            <person name="Lee J."/>
            <person name="Park M."/>
            <person name="Lee H.A."/>
            <person name="Lee H.Y."/>
            <person name="Lee Y."/>
            <person name="Oh S."/>
            <person name="Lee J.H."/>
            <person name="Choi E."/>
            <person name="Choi E."/>
            <person name="Lee S.E."/>
            <person name="Jeon J."/>
            <person name="Kim H."/>
            <person name="Choi G."/>
            <person name="Song H."/>
            <person name="Lee J."/>
            <person name="Lee S.C."/>
            <person name="Kwon J.K."/>
            <person name="Lee H.Y."/>
            <person name="Koo N."/>
            <person name="Hong Y."/>
            <person name="Kim R.W."/>
            <person name="Kang W.H."/>
            <person name="Huh J.H."/>
            <person name="Kang B.C."/>
            <person name="Yang T.J."/>
            <person name="Lee Y.H."/>
            <person name="Bennetzen J.L."/>
            <person name="Choi D."/>
        </authorList>
    </citation>
    <scope>NUCLEOTIDE SEQUENCE [LARGE SCALE GENOMIC DNA]</scope>
    <source>
        <strain evidence="2">cv. CM334</strain>
    </source>
</reference>
<dbReference type="AlphaFoldDB" id="A0A2G3A684"/>
<comment type="caution">
    <text evidence="1">The sequence shown here is derived from an EMBL/GenBank/DDBJ whole genome shotgun (WGS) entry which is preliminary data.</text>
</comment>
<reference evidence="1 2" key="1">
    <citation type="journal article" date="2014" name="Nat. Genet.">
        <title>Genome sequence of the hot pepper provides insights into the evolution of pungency in Capsicum species.</title>
        <authorList>
            <person name="Kim S."/>
            <person name="Park M."/>
            <person name="Yeom S.I."/>
            <person name="Kim Y.M."/>
            <person name="Lee J.M."/>
            <person name="Lee H.A."/>
            <person name="Seo E."/>
            <person name="Choi J."/>
            <person name="Cheong K."/>
            <person name="Kim K.T."/>
            <person name="Jung K."/>
            <person name="Lee G.W."/>
            <person name="Oh S.K."/>
            <person name="Bae C."/>
            <person name="Kim S.B."/>
            <person name="Lee H.Y."/>
            <person name="Kim S.Y."/>
            <person name="Kim M.S."/>
            <person name="Kang B.C."/>
            <person name="Jo Y.D."/>
            <person name="Yang H.B."/>
            <person name="Jeong H.J."/>
            <person name="Kang W.H."/>
            <person name="Kwon J.K."/>
            <person name="Shin C."/>
            <person name="Lim J.Y."/>
            <person name="Park J.H."/>
            <person name="Huh J.H."/>
            <person name="Kim J.S."/>
            <person name="Kim B.D."/>
            <person name="Cohen O."/>
            <person name="Paran I."/>
            <person name="Suh M.C."/>
            <person name="Lee S.B."/>
            <person name="Kim Y.K."/>
            <person name="Shin Y."/>
            <person name="Noh S.J."/>
            <person name="Park J."/>
            <person name="Seo Y.S."/>
            <person name="Kwon S.Y."/>
            <person name="Kim H.A."/>
            <person name="Park J.M."/>
            <person name="Kim H.J."/>
            <person name="Choi S.B."/>
            <person name="Bosland P.W."/>
            <person name="Reeves G."/>
            <person name="Jo S.H."/>
            <person name="Lee B.W."/>
            <person name="Cho H.T."/>
            <person name="Choi H.S."/>
            <person name="Lee M.S."/>
            <person name="Yu Y."/>
            <person name="Do Choi Y."/>
            <person name="Park B.S."/>
            <person name="van Deynze A."/>
            <person name="Ashrafi H."/>
            <person name="Hill T."/>
            <person name="Kim W.T."/>
            <person name="Pai H.S."/>
            <person name="Ahn H.K."/>
            <person name="Yeam I."/>
            <person name="Giovannoni J.J."/>
            <person name="Rose J.K."/>
            <person name="Sorensen I."/>
            <person name="Lee S.J."/>
            <person name="Kim R.W."/>
            <person name="Choi I.Y."/>
            <person name="Choi B.S."/>
            <person name="Lim J.S."/>
            <person name="Lee Y.H."/>
            <person name="Choi D."/>
        </authorList>
    </citation>
    <scope>NUCLEOTIDE SEQUENCE [LARGE SCALE GENOMIC DNA]</scope>
    <source>
        <strain evidence="2">cv. CM334</strain>
    </source>
</reference>
<dbReference type="PANTHER" id="PTHR36607">
    <property type="entry name" value="1,2-DIHYDROXY-3-KETO-5-METHYLTHIOPENTENE DIOXYGENASE 4"/>
    <property type="match status" value="1"/>
</dbReference>